<evidence type="ECO:0000313" key="2">
    <source>
        <dbReference type="Proteomes" id="UP000266673"/>
    </source>
</evidence>
<dbReference type="EMBL" id="QKWP01001152">
    <property type="protein sequence ID" value="RIB11277.1"/>
    <property type="molecule type" value="Genomic_DNA"/>
</dbReference>
<sequence>MCLSIGPLHWIQLYNKAWVPILKSKPCEIGMTFKKASPEAYDIVIPLYDTQETTQKVLNTQQLYRRAQETTQKVLNTRRLKILGGNAPIALYLQTIQHNAHRLLKFINTLLQFSSKETGQIKTHYGETNITKFTQEIRNDKWMKFDTKLAVKIYNGLQSEAAFGNPKCYNKSAKQYKNRNLQGMLAKII</sequence>
<dbReference type="AlphaFoldDB" id="A0A397UPZ5"/>
<name>A0A397UPZ5_9GLOM</name>
<accession>A0A397UPZ5</accession>
<evidence type="ECO:0000313" key="1">
    <source>
        <dbReference type="EMBL" id="RIB11277.1"/>
    </source>
</evidence>
<dbReference type="OrthoDB" id="5378913at2759"/>
<proteinExistence type="predicted"/>
<reference evidence="1 2" key="1">
    <citation type="submission" date="2018-06" db="EMBL/GenBank/DDBJ databases">
        <title>Comparative genomics reveals the genomic features of Rhizophagus irregularis, R. cerebriforme, R. diaphanum and Gigaspora rosea, and their symbiotic lifestyle signature.</title>
        <authorList>
            <person name="Morin E."/>
            <person name="San Clemente H."/>
            <person name="Chen E.C.H."/>
            <person name="De La Providencia I."/>
            <person name="Hainaut M."/>
            <person name="Kuo A."/>
            <person name="Kohler A."/>
            <person name="Murat C."/>
            <person name="Tang N."/>
            <person name="Roy S."/>
            <person name="Loubradou J."/>
            <person name="Henrissat B."/>
            <person name="Grigoriev I.V."/>
            <person name="Corradi N."/>
            <person name="Roux C."/>
            <person name="Martin F.M."/>
        </authorList>
    </citation>
    <scope>NUCLEOTIDE SEQUENCE [LARGE SCALE GENOMIC DNA]</scope>
    <source>
        <strain evidence="1 2">DAOM 194757</strain>
    </source>
</reference>
<protein>
    <submittedName>
        <fullName evidence="1">Uncharacterized protein</fullName>
    </submittedName>
</protein>
<keyword evidence="2" id="KW-1185">Reference proteome</keyword>
<gene>
    <name evidence="1" type="ORF">C2G38_2203857</name>
</gene>
<dbReference type="Proteomes" id="UP000266673">
    <property type="component" value="Unassembled WGS sequence"/>
</dbReference>
<organism evidence="1 2">
    <name type="scientific">Gigaspora rosea</name>
    <dbReference type="NCBI Taxonomy" id="44941"/>
    <lineage>
        <taxon>Eukaryota</taxon>
        <taxon>Fungi</taxon>
        <taxon>Fungi incertae sedis</taxon>
        <taxon>Mucoromycota</taxon>
        <taxon>Glomeromycotina</taxon>
        <taxon>Glomeromycetes</taxon>
        <taxon>Diversisporales</taxon>
        <taxon>Gigasporaceae</taxon>
        <taxon>Gigaspora</taxon>
    </lineage>
</organism>
<comment type="caution">
    <text evidence="1">The sequence shown here is derived from an EMBL/GenBank/DDBJ whole genome shotgun (WGS) entry which is preliminary data.</text>
</comment>